<feature type="chain" id="PRO_5029603757" evidence="1">
    <location>
        <begin position="24"/>
        <end position="663"/>
    </location>
</feature>
<dbReference type="PANTHER" id="PTHR47890">
    <property type="entry name" value="LD24308P"/>
    <property type="match status" value="1"/>
</dbReference>
<reference evidence="2" key="1">
    <citation type="submission" date="2021-01" db="UniProtKB">
        <authorList>
            <consortium name="EnsemblMetazoa"/>
        </authorList>
    </citation>
    <scope>IDENTIFICATION</scope>
</reference>
<proteinExistence type="predicted"/>
<dbReference type="PANTHER" id="PTHR47890:SF1">
    <property type="entry name" value="LD24308P"/>
    <property type="match status" value="1"/>
</dbReference>
<dbReference type="RefSeq" id="XP_016844372.1">
    <property type="nucleotide sequence ID" value="XM_016988883.2"/>
</dbReference>
<dbReference type="AlphaFoldDB" id="A0A7M7IUJ0"/>
<dbReference type="EnsemblMetazoa" id="XM_016988883">
    <property type="protein sequence ID" value="XP_016844372"/>
    <property type="gene ID" value="LOC100119874"/>
</dbReference>
<evidence type="ECO:0000313" key="3">
    <source>
        <dbReference type="Proteomes" id="UP000002358"/>
    </source>
</evidence>
<sequence>MKRWLIICCSLLLLLSLSQHGAALPILGTEIALKTIFNIGVGIAKAIMGAHNVLKEKPILTPGESVLSDQLKTLSADVKQMKYAILDKITTTLRDKLTSMVNELFKLINDVQRLYMRFYEMYGNLGNYTRKELENFADVGTSYSLTELRTTLEMLHETLVGLDFRDESIITIIATKSEAYDTMCVKNGQSSQQLINNLYELVVTSHTKGLTVVLFCYYLREALENVNYDYARDSEVNHFKTAITSTSEKIKQALNLSPREIWTCDPQKHQQGQTFLKLNPVFQTFFTYQSDIKYTAWYGAVHTCESMVDKRLWCRSHPCKVQPTERRCYGKLRDCEYVAKWFQICHAPPKSDRRYDWIKIYKGGEYTDIHGVQNERCDNTQGVGSTWPFHTCACNCESESREEDRFFSLLDVKSDIGDNKVITGLRLVKKGHVYHIEIQQGTLGINASIIDASQWKNTDELFNQTTLSSDEIATYHYQQISSPQQNDYRITMFNEWVDWHKNNLVFSVTYDQSAVNLNTRELGPEDVLTGVRFHQSGSALDIQVHGTPFDYATGRLDTKNGRWIFINRARNVKEIVLKDPDIPVNSKKSDRFSKNNNEFIRFRRTNFRKDVGQNVIPYLDIQDIVTNPPIPLSGAGIYHKYQEGYGGFLGLKIVHYDYAQHWD</sequence>
<dbReference type="Proteomes" id="UP000002358">
    <property type="component" value="Chromosome 1"/>
</dbReference>
<dbReference type="InParanoid" id="A0A7M7IUJ0"/>
<evidence type="ECO:0000256" key="1">
    <source>
        <dbReference type="SAM" id="SignalP"/>
    </source>
</evidence>
<keyword evidence="3" id="KW-1185">Reference proteome</keyword>
<feature type="signal peptide" evidence="1">
    <location>
        <begin position="1"/>
        <end position="23"/>
    </location>
</feature>
<organism evidence="2 3">
    <name type="scientific">Nasonia vitripennis</name>
    <name type="common">Parasitic wasp</name>
    <dbReference type="NCBI Taxonomy" id="7425"/>
    <lineage>
        <taxon>Eukaryota</taxon>
        <taxon>Metazoa</taxon>
        <taxon>Ecdysozoa</taxon>
        <taxon>Arthropoda</taxon>
        <taxon>Hexapoda</taxon>
        <taxon>Insecta</taxon>
        <taxon>Pterygota</taxon>
        <taxon>Neoptera</taxon>
        <taxon>Endopterygota</taxon>
        <taxon>Hymenoptera</taxon>
        <taxon>Apocrita</taxon>
        <taxon>Proctotrupomorpha</taxon>
        <taxon>Chalcidoidea</taxon>
        <taxon>Pteromalidae</taxon>
        <taxon>Pteromalinae</taxon>
        <taxon>Nasonia</taxon>
    </lineage>
</organism>
<keyword evidence="1" id="KW-0732">Signal</keyword>
<dbReference type="GeneID" id="100119874"/>
<accession>A0A7M7IUJ0</accession>
<dbReference type="Pfam" id="PF16061">
    <property type="entry name" value="DUF4803"/>
    <property type="match status" value="1"/>
</dbReference>
<name>A0A7M7IUJ0_NASVI</name>
<evidence type="ECO:0000313" key="2">
    <source>
        <dbReference type="EnsemblMetazoa" id="XP_016844372"/>
    </source>
</evidence>
<protein>
    <submittedName>
        <fullName evidence="2">Uncharacterized protein</fullName>
    </submittedName>
</protein>
<dbReference type="InterPro" id="IPR032062">
    <property type="entry name" value="DUF4803"/>
</dbReference>
<dbReference type="OrthoDB" id="10065127at2759"/>
<dbReference type="KEGG" id="nvi:100119874"/>